<dbReference type="Proteomes" id="UP000505377">
    <property type="component" value="Plasmid unnamed3"/>
</dbReference>
<gene>
    <name evidence="1" type="ORF">HOP40_35175</name>
</gene>
<accession>A0A6M6JUT2</accession>
<dbReference type="AlphaFoldDB" id="A0A6M6JUT2"/>
<dbReference type="InterPro" id="IPR005021">
    <property type="entry name" value="Terminase_largesu-like"/>
</dbReference>
<name>A0A6M6JUT2_9PSEU</name>
<proteinExistence type="predicted"/>
<organism evidence="1 2">
    <name type="scientific">Pseudonocardia broussonetiae</name>
    <dbReference type="NCBI Taxonomy" id="2736640"/>
    <lineage>
        <taxon>Bacteria</taxon>
        <taxon>Bacillati</taxon>
        <taxon>Actinomycetota</taxon>
        <taxon>Actinomycetes</taxon>
        <taxon>Pseudonocardiales</taxon>
        <taxon>Pseudonocardiaceae</taxon>
        <taxon>Pseudonocardia</taxon>
    </lineage>
</organism>
<dbReference type="Gene3D" id="3.40.50.300">
    <property type="entry name" value="P-loop containing nucleotide triphosphate hydrolases"/>
    <property type="match status" value="1"/>
</dbReference>
<dbReference type="KEGG" id="pbro:HOP40_35175"/>
<dbReference type="PANTHER" id="PTHR41287:SF1">
    <property type="entry name" value="PROTEIN YMFN"/>
    <property type="match status" value="1"/>
</dbReference>
<dbReference type="InterPro" id="IPR027417">
    <property type="entry name" value="P-loop_NTPase"/>
</dbReference>
<dbReference type="EMBL" id="CP053567">
    <property type="protein sequence ID" value="QJY51260.1"/>
    <property type="molecule type" value="Genomic_DNA"/>
</dbReference>
<evidence type="ECO:0000313" key="1">
    <source>
        <dbReference type="EMBL" id="QJY51260.1"/>
    </source>
</evidence>
<reference evidence="1 2" key="1">
    <citation type="submission" date="2020-05" db="EMBL/GenBank/DDBJ databases">
        <authorList>
            <person name="Mo P."/>
        </authorList>
    </citation>
    <scope>NUCLEOTIDE SEQUENCE [LARGE SCALE GENOMIC DNA]</scope>
    <source>
        <strain evidence="1 2">Gen01</strain>
        <plasmid evidence="1 2">unnamed3</plasmid>
    </source>
</reference>
<protein>
    <submittedName>
        <fullName evidence="1">Terminase</fullName>
    </submittedName>
</protein>
<geneLocation type="plasmid" evidence="1 2">
    <name>unnamed3</name>
</geneLocation>
<keyword evidence="2" id="KW-1185">Reference proteome</keyword>
<keyword evidence="1" id="KW-0614">Plasmid</keyword>
<dbReference type="PANTHER" id="PTHR41287">
    <property type="match status" value="1"/>
</dbReference>
<evidence type="ECO:0000313" key="2">
    <source>
        <dbReference type="Proteomes" id="UP000505377"/>
    </source>
</evidence>
<sequence length="479" mass="50575">MGSTTPREWTRPLVTGPPGPCGCGCALSPETSRGFEAVAFATDVVGVKLIPYQRWLLIHLLELLPSGRFRFARVLILISRQAGKTFLLKILALYFLFMGHGQLVLGAAQSLDIAREAWAGAVDLANEVDDLAAEVENVRYANGEQCLTLANGARYRITAATRGAGRGLSVDLLILDELREHRSWDAWSALSKTTTARPEALIVGISNAGDDQSVVLNSLRSTALAGTDETLGLFEWSAPDGCELDDVQAWAQANPGLGITVSEAAIRSAMMTDPPAVFRTESLCQRVDALDAAIDLASWKAGADASGSLATVRTRVAACVDVAPDGAHVTLAGAAVLDDGKLRVEILAAWSSTAAARRQLAPLLAKVKPAAVGWFPSGPAAELGVDLRALDGLELKGTEATEACQEFAGLVVARQILHPDDPLLNAHVAGTSKLRTGDGWRFTRKGVGHVDAAYAAAGAVRIARTLPPPPARRTRAVAF</sequence>